<evidence type="ECO:0000313" key="2">
    <source>
        <dbReference type="Proteomes" id="UP000030687"/>
    </source>
</evidence>
<dbReference type="AlphaFoldDB" id="V4UL27"/>
<accession>V4UL27</accession>
<name>V4UL27_CITCL</name>
<dbReference type="Proteomes" id="UP000030687">
    <property type="component" value="Unassembled WGS sequence"/>
</dbReference>
<dbReference type="EMBL" id="KI536925">
    <property type="protein sequence ID" value="ESR40079.1"/>
    <property type="molecule type" value="Genomic_DNA"/>
</dbReference>
<keyword evidence="2" id="KW-1185">Reference proteome</keyword>
<dbReference type="PANTHER" id="PTHR36328">
    <property type="entry name" value="TRANSMEMBRANE PROTEIN"/>
    <property type="match status" value="1"/>
</dbReference>
<dbReference type="InParanoid" id="V4UL27"/>
<proteinExistence type="predicted"/>
<sequence>MKPNQTFIFAVVSTKAVDSFSHGLKEMAGKISSSVLLKLFIFAMVFSSILPFEAAQPPGPPLYKMPPRAPIRPSPPIRFCPQCVCCAPAPPGKCCPCRC</sequence>
<organism evidence="1 2">
    <name type="scientific">Citrus clementina</name>
    <name type="common">Clementine</name>
    <name type="synonym">Citrus deliciosa x Citrus sinensis</name>
    <dbReference type="NCBI Taxonomy" id="85681"/>
    <lineage>
        <taxon>Eukaryota</taxon>
        <taxon>Viridiplantae</taxon>
        <taxon>Streptophyta</taxon>
        <taxon>Embryophyta</taxon>
        <taxon>Tracheophyta</taxon>
        <taxon>Spermatophyta</taxon>
        <taxon>Magnoliopsida</taxon>
        <taxon>eudicotyledons</taxon>
        <taxon>Gunneridae</taxon>
        <taxon>Pentapetalae</taxon>
        <taxon>rosids</taxon>
        <taxon>malvids</taxon>
        <taxon>Sapindales</taxon>
        <taxon>Rutaceae</taxon>
        <taxon>Aurantioideae</taxon>
        <taxon>Citrus</taxon>
    </lineage>
</organism>
<protein>
    <recommendedName>
        <fullName evidence="3">Transmembrane protein</fullName>
    </recommendedName>
</protein>
<dbReference type="PANTHER" id="PTHR36328:SF7">
    <property type="entry name" value="TRANSMEMBRANE PROTEIN"/>
    <property type="match status" value="1"/>
</dbReference>
<dbReference type="KEGG" id="cic:CICLE_v10026830mg"/>
<dbReference type="Gramene" id="ESR40079">
    <property type="protein sequence ID" value="ESR40079"/>
    <property type="gene ID" value="CICLE_v10026830mg"/>
</dbReference>
<dbReference type="eggNOG" id="ENOG502R26D">
    <property type="taxonomic scope" value="Eukaryota"/>
</dbReference>
<evidence type="ECO:0000313" key="1">
    <source>
        <dbReference type="EMBL" id="ESR40079.1"/>
    </source>
</evidence>
<reference evidence="1 2" key="1">
    <citation type="submission" date="2013-10" db="EMBL/GenBank/DDBJ databases">
        <authorList>
            <consortium name="International Citrus Genome Consortium"/>
            <person name="Jenkins J."/>
            <person name="Schmutz J."/>
            <person name="Prochnik S."/>
            <person name="Rokhsar D."/>
            <person name="Gmitter F."/>
            <person name="Ollitrault P."/>
            <person name="Machado M."/>
            <person name="Talon M."/>
            <person name="Wincker P."/>
            <person name="Jaillon O."/>
            <person name="Morgante M."/>
        </authorList>
    </citation>
    <scope>NUCLEOTIDE SEQUENCE</scope>
    <source>
        <strain evidence="2">cv. Clemenules</strain>
    </source>
</reference>
<gene>
    <name evidence="1" type="ORF">CICLE_v10026830mg</name>
</gene>
<evidence type="ECO:0008006" key="3">
    <source>
        <dbReference type="Google" id="ProtNLM"/>
    </source>
</evidence>